<evidence type="ECO:0000313" key="2">
    <source>
        <dbReference type="EMBL" id="RMI27432.1"/>
    </source>
</evidence>
<dbReference type="SUPFAM" id="SSF53383">
    <property type="entry name" value="PLP-dependent transferases"/>
    <property type="match status" value="1"/>
</dbReference>
<dbReference type="PANTHER" id="PTHR43586">
    <property type="entry name" value="CYSTEINE DESULFURASE"/>
    <property type="match status" value="1"/>
</dbReference>
<sequence>MLIDAHDEFSPAPGYLDTASLGRPPARSVAALERAVRQAAEGRPDQAAAFRAVEEARASFAALVGLGPERVAVGSSVSAHVGLVAAALPEGSEVLCARGEFSSLVTPFALRAGVRLREVEPAGLAEAVGPGTALVAVSSVQSADGARADLAAVTEAARAHGALTLVDTTQSTGWLPLSADAFDFTVCGAFKWLLCPRGTSFLTVPADGGGLAPLAAGWAAAADPAGSVYGPVTELAAGGRRFDTSPAFYTYVAAAPALALVRELGQETIGAHDLRLADRFRTGLAELGLPPGPDGSPIVSVPESGEALAALDAAGVRLTRRGGRLRFAFHLYNGDADVDTALNAFLRSA</sequence>
<protein>
    <submittedName>
        <fullName evidence="2">Aminotransferase class V-fold PLP-dependent enzyme</fullName>
    </submittedName>
</protein>
<proteinExistence type="predicted"/>
<dbReference type="Gene3D" id="3.90.1150.10">
    <property type="entry name" value="Aspartate Aminotransferase, domain 1"/>
    <property type="match status" value="1"/>
</dbReference>
<reference evidence="2 3" key="1">
    <citation type="submission" date="2018-10" db="EMBL/GenBank/DDBJ databases">
        <title>Isolation, diversity and antifungal activity of actinobacteria from wheat.</title>
        <authorList>
            <person name="Han C."/>
        </authorList>
    </citation>
    <scope>NUCLEOTIDE SEQUENCE [LARGE SCALE GENOMIC DNA]</scope>
    <source>
        <strain evidence="2 3">NEAU-YY642</strain>
    </source>
</reference>
<gene>
    <name evidence="2" type="ORF">EBN88_29540</name>
</gene>
<keyword evidence="3" id="KW-1185">Reference proteome</keyword>
<dbReference type="PANTHER" id="PTHR43586:SF21">
    <property type="entry name" value="PYRIDOXAL PHOSPHATE (PLP)-DEPENDENT ASPARTATE AMINOTRANSFERASE SUPERFAMILY"/>
    <property type="match status" value="1"/>
</dbReference>
<dbReference type="InterPro" id="IPR015424">
    <property type="entry name" value="PyrdxlP-dep_Trfase"/>
</dbReference>
<dbReference type="EMBL" id="RFFJ01000356">
    <property type="protein sequence ID" value="RMI27432.1"/>
    <property type="molecule type" value="Genomic_DNA"/>
</dbReference>
<accession>A0A3M2KP18</accession>
<dbReference type="AlphaFoldDB" id="A0A3M2KP18"/>
<dbReference type="InterPro" id="IPR000192">
    <property type="entry name" value="Aminotrans_V_dom"/>
</dbReference>
<name>A0A3M2KP18_9ACTN</name>
<keyword evidence="2" id="KW-0808">Transferase</keyword>
<dbReference type="InterPro" id="IPR015421">
    <property type="entry name" value="PyrdxlP-dep_Trfase_major"/>
</dbReference>
<dbReference type="Pfam" id="PF00266">
    <property type="entry name" value="Aminotran_5"/>
    <property type="match status" value="1"/>
</dbReference>
<dbReference type="RefSeq" id="WP_122400048.1">
    <property type="nucleotide sequence ID" value="NZ_RFFJ01000356.1"/>
</dbReference>
<evidence type="ECO:0000313" key="3">
    <source>
        <dbReference type="Proteomes" id="UP000278673"/>
    </source>
</evidence>
<organism evidence="2 3">
    <name type="scientific">Streptomyces triticirhizae</name>
    <dbReference type="NCBI Taxonomy" id="2483353"/>
    <lineage>
        <taxon>Bacteria</taxon>
        <taxon>Bacillati</taxon>
        <taxon>Actinomycetota</taxon>
        <taxon>Actinomycetes</taxon>
        <taxon>Kitasatosporales</taxon>
        <taxon>Streptomycetaceae</taxon>
        <taxon>Streptomyces</taxon>
    </lineage>
</organism>
<feature type="domain" description="Aminotransferase class V" evidence="1">
    <location>
        <begin position="47"/>
        <end position="287"/>
    </location>
</feature>
<comment type="caution">
    <text evidence="2">The sequence shown here is derived from an EMBL/GenBank/DDBJ whole genome shotgun (WGS) entry which is preliminary data.</text>
</comment>
<dbReference type="Proteomes" id="UP000278673">
    <property type="component" value="Unassembled WGS sequence"/>
</dbReference>
<evidence type="ECO:0000259" key="1">
    <source>
        <dbReference type="Pfam" id="PF00266"/>
    </source>
</evidence>
<dbReference type="GO" id="GO:0008483">
    <property type="term" value="F:transaminase activity"/>
    <property type="evidence" value="ECO:0007669"/>
    <property type="project" value="UniProtKB-KW"/>
</dbReference>
<dbReference type="Gene3D" id="3.40.640.10">
    <property type="entry name" value="Type I PLP-dependent aspartate aminotransferase-like (Major domain)"/>
    <property type="match status" value="1"/>
</dbReference>
<keyword evidence="2" id="KW-0032">Aminotransferase</keyword>
<dbReference type="InterPro" id="IPR015422">
    <property type="entry name" value="PyrdxlP-dep_Trfase_small"/>
</dbReference>